<dbReference type="Proteomes" id="UP000298763">
    <property type="component" value="Chromosome"/>
</dbReference>
<dbReference type="EMBL" id="CP040017">
    <property type="protein sequence ID" value="QCP09085.1"/>
    <property type="molecule type" value="Genomic_DNA"/>
</dbReference>
<keyword evidence="3" id="KW-1185">Reference proteome</keyword>
<name>A0A4P8HLP2_9BURK</name>
<organism evidence="1 4">
    <name type="scientific">Pseudoduganella umbonata</name>
    <dbReference type="NCBI Taxonomy" id="864828"/>
    <lineage>
        <taxon>Bacteria</taxon>
        <taxon>Pseudomonadati</taxon>
        <taxon>Pseudomonadota</taxon>
        <taxon>Betaproteobacteria</taxon>
        <taxon>Burkholderiales</taxon>
        <taxon>Oxalobacteraceae</taxon>
        <taxon>Telluria group</taxon>
        <taxon>Pseudoduganella</taxon>
    </lineage>
</organism>
<dbReference type="Proteomes" id="UP000584325">
    <property type="component" value="Unassembled WGS sequence"/>
</dbReference>
<dbReference type="EMBL" id="JACHXS010000004">
    <property type="protein sequence ID" value="MBB3221692.1"/>
    <property type="molecule type" value="Genomic_DNA"/>
</dbReference>
<dbReference type="AlphaFoldDB" id="A0A4P8HLP2"/>
<reference evidence="1 4" key="2">
    <citation type="submission" date="2020-08" db="EMBL/GenBank/DDBJ databases">
        <title>Genomic Encyclopedia of Type Strains, Phase III (KMG-III): the genomes of soil and plant-associated and newly described type strains.</title>
        <authorList>
            <person name="Whitman W."/>
        </authorList>
    </citation>
    <scope>NUCLEOTIDE SEQUENCE [LARGE SCALE GENOMIC DNA]</scope>
    <source>
        <strain evidence="1 4">CECT 7753</strain>
    </source>
</reference>
<sequence length="114" mass="13021">MRDKGVVLPRRVLHDRYAVKHWGSLTIADISVPALRRVVKIARLALDTGDRVLELHDSQISWVTDQNFELRGFEMRDVDGELVHYAQGWLCTIELDEGDVGSTPQREAKRAARQ</sequence>
<accession>A0A4P8HLP2</accession>
<gene>
    <name evidence="2" type="ORF">FCL38_00510</name>
    <name evidence="1" type="ORF">FHS02_002502</name>
</gene>
<evidence type="ECO:0000313" key="4">
    <source>
        <dbReference type="Proteomes" id="UP000584325"/>
    </source>
</evidence>
<evidence type="ECO:0000313" key="3">
    <source>
        <dbReference type="Proteomes" id="UP000298763"/>
    </source>
</evidence>
<dbReference type="OrthoDB" id="8777575at2"/>
<reference evidence="2 3" key="1">
    <citation type="submission" date="2019-05" db="EMBL/GenBank/DDBJ databases">
        <title>Draft Genome Sequences of Six Type Strains of the Genus Massilia.</title>
        <authorList>
            <person name="Miess H."/>
            <person name="Frediansyhah A."/>
            <person name="Gross H."/>
        </authorList>
    </citation>
    <scope>NUCLEOTIDE SEQUENCE [LARGE SCALE GENOMIC DNA]</scope>
    <source>
        <strain evidence="2 3">DSMZ 26121</strain>
    </source>
</reference>
<evidence type="ECO:0000313" key="2">
    <source>
        <dbReference type="EMBL" id="QCP09085.1"/>
    </source>
</evidence>
<evidence type="ECO:0000313" key="1">
    <source>
        <dbReference type="EMBL" id="MBB3221692.1"/>
    </source>
</evidence>
<proteinExistence type="predicted"/>
<protein>
    <submittedName>
        <fullName evidence="1">Uncharacterized protein</fullName>
    </submittedName>
</protein>
<dbReference type="RefSeq" id="WP_137311974.1">
    <property type="nucleotide sequence ID" value="NZ_CP040017.1"/>
</dbReference>